<evidence type="ECO:0000313" key="3">
    <source>
        <dbReference type="Proteomes" id="UP000587527"/>
    </source>
</evidence>
<feature type="transmembrane region" description="Helical" evidence="1">
    <location>
        <begin position="146"/>
        <end position="168"/>
    </location>
</feature>
<keyword evidence="1" id="KW-0472">Membrane</keyword>
<protein>
    <recommendedName>
        <fullName evidence="4">DUF2567 domain-containing protein</fullName>
    </recommendedName>
</protein>
<organism evidence="2 3">
    <name type="scientific">Allocatelliglobosispora scoriae</name>
    <dbReference type="NCBI Taxonomy" id="643052"/>
    <lineage>
        <taxon>Bacteria</taxon>
        <taxon>Bacillati</taxon>
        <taxon>Actinomycetota</taxon>
        <taxon>Actinomycetes</taxon>
        <taxon>Micromonosporales</taxon>
        <taxon>Micromonosporaceae</taxon>
        <taxon>Allocatelliglobosispora</taxon>
    </lineage>
</organism>
<keyword evidence="1" id="KW-0812">Transmembrane</keyword>
<sequence length="206" mass="21837">MTLSERPRAVRVLGWLLIATGAVAAVQLLAGVLELRYVRANAAHAISLASITSDAERAVSNLDAAAQIAIWVGALGAIASLAAWLLVRRVDPWARVAAWITAGSVFFGQFALMGQDSSIGISPFVDSTQNQVIEDLVNSLIVAPGYFLLIYPAEVAGLVLGVWIAVLLRGEDTVEYLRSRTEAAADPDWDAVLAARRAGSGRNGTR</sequence>
<accession>A0A841C544</accession>
<keyword evidence="1" id="KW-1133">Transmembrane helix</keyword>
<keyword evidence="3" id="KW-1185">Reference proteome</keyword>
<name>A0A841C544_9ACTN</name>
<comment type="caution">
    <text evidence="2">The sequence shown here is derived from an EMBL/GenBank/DDBJ whole genome shotgun (WGS) entry which is preliminary data.</text>
</comment>
<dbReference type="Proteomes" id="UP000587527">
    <property type="component" value="Unassembled WGS sequence"/>
</dbReference>
<evidence type="ECO:0008006" key="4">
    <source>
        <dbReference type="Google" id="ProtNLM"/>
    </source>
</evidence>
<dbReference type="RefSeq" id="WP_184846526.1">
    <property type="nucleotide sequence ID" value="NZ_JACHMN010000003.1"/>
</dbReference>
<evidence type="ECO:0000256" key="1">
    <source>
        <dbReference type="SAM" id="Phobius"/>
    </source>
</evidence>
<dbReference type="EMBL" id="JACHMN010000003">
    <property type="protein sequence ID" value="MBB5874409.1"/>
    <property type="molecule type" value="Genomic_DNA"/>
</dbReference>
<feature type="transmembrane region" description="Helical" evidence="1">
    <location>
        <begin position="68"/>
        <end position="87"/>
    </location>
</feature>
<evidence type="ECO:0000313" key="2">
    <source>
        <dbReference type="EMBL" id="MBB5874409.1"/>
    </source>
</evidence>
<proteinExistence type="predicted"/>
<feature type="transmembrane region" description="Helical" evidence="1">
    <location>
        <begin position="96"/>
        <end position="114"/>
    </location>
</feature>
<reference evidence="2 3" key="1">
    <citation type="submission" date="2020-08" db="EMBL/GenBank/DDBJ databases">
        <title>Sequencing the genomes of 1000 actinobacteria strains.</title>
        <authorList>
            <person name="Klenk H.-P."/>
        </authorList>
    </citation>
    <scope>NUCLEOTIDE SEQUENCE [LARGE SCALE GENOMIC DNA]</scope>
    <source>
        <strain evidence="2 3">DSM 45362</strain>
    </source>
</reference>
<dbReference type="AlphaFoldDB" id="A0A841C544"/>
<gene>
    <name evidence="2" type="ORF">F4553_007843</name>
</gene>
<feature type="transmembrane region" description="Helical" evidence="1">
    <location>
        <begin position="12"/>
        <end position="33"/>
    </location>
</feature>